<dbReference type="InterPro" id="IPR036135">
    <property type="entry name" value="MoeA_linker/N_sf"/>
</dbReference>
<dbReference type="RefSeq" id="WP_203356212.1">
    <property type="nucleotide sequence ID" value="NZ_CP069127.1"/>
</dbReference>
<dbReference type="Pfam" id="PF03453">
    <property type="entry name" value="MoeA_N"/>
    <property type="match status" value="1"/>
</dbReference>
<evidence type="ECO:0000256" key="3">
    <source>
        <dbReference type="ARBA" id="ARBA00005046"/>
    </source>
</evidence>
<evidence type="ECO:0000256" key="9">
    <source>
        <dbReference type="ARBA" id="ARBA00047317"/>
    </source>
</evidence>
<gene>
    <name evidence="12" type="ORF">JNE38_08825</name>
</gene>
<comment type="function">
    <text evidence="1 10">Catalyzes the insertion of molybdate into adenylated molybdopterin with the concomitant release of AMP.</text>
</comment>
<dbReference type="PROSITE" id="PS01079">
    <property type="entry name" value="MOCF_BIOSYNTHESIS_2"/>
    <property type="match status" value="1"/>
</dbReference>
<dbReference type="InterPro" id="IPR005111">
    <property type="entry name" value="MoeA_C_domain_IV"/>
</dbReference>
<feature type="domain" description="MoaB/Mog" evidence="11">
    <location>
        <begin position="173"/>
        <end position="310"/>
    </location>
</feature>
<evidence type="ECO:0000256" key="4">
    <source>
        <dbReference type="ARBA" id="ARBA00010763"/>
    </source>
</evidence>
<comment type="pathway">
    <text evidence="3 10">Cofactor biosynthesis; molybdopterin biosynthesis.</text>
</comment>
<dbReference type="InterPro" id="IPR036688">
    <property type="entry name" value="MoeA_C_domain_IV_sf"/>
</dbReference>
<evidence type="ECO:0000256" key="1">
    <source>
        <dbReference type="ARBA" id="ARBA00002901"/>
    </source>
</evidence>
<dbReference type="Gene3D" id="3.40.190.10">
    <property type="entry name" value="Periplasmic binding protein-like II"/>
    <property type="match status" value="1"/>
</dbReference>
<evidence type="ECO:0000256" key="8">
    <source>
        <dbReference type="ARBA" id="ARBA00023150"/>
    </source>
</evidence>
<evidence type="ECO:0000256" key="6">
    <source>
        <dbReference type="ARBA" id="ARBA00021108"/>
    </source>
</evidence>
<evidence type="ECO:0000256" key="2">
    <source>
        <dbReference type="ARBA" id="ARBA00003487"/>
    </source>
</evidence>
<dbReference type="InterPro" id="IPR036425">
    <property type="entry name" value="MoaB/Mog-like_dom_sf"/>
</dbReference>
<dbReference type="InterPro" id="IPR024370">
    <property type="entry name" value="PBP_domain"/>
</dbReference>
<reference evidence="12 13" key="1">
    <citation type="submission" date="2021-01" db="EMBL/GenBank/DDBJ databases">
        <title>Identification of strong promoters based on the transcriptome of Brevibacillus choshinensis.</title>
        <authorList>
            <person name="Yao D."/>
            <person name="Zhang K."/>
            <person name="Wu J."/>
        </authorList>
    </citation>
    <scope>NUCLEOTIDE SEQUENCE [LARGE SCALE GENOMIC DNA]</scope>
    <source>
        <strain evidence="12 13">HPD31-SP3</strain>
    </source>
</reference>
<dbReference type="NCBIfam" id="NF011068">
    <property type="entry name" value="PRK14498.1"/>
    <property type="match status" value="1"/>
</dbReference>
<keyword evidence="13" id="KW-1185">Reference proteome</keyword>
<organism evidence="12 13">
    <name type="scientific">Brevibacillus choshinensis</name>
    <dbReference type="NCBI Taxonomy" id="54911"/>
    <lineage>
        <taxon>Bacteria</taxon>
        <taxon>Bacillati</taxon>
        <taxon>Bacillota</taxon>
        <taxon>Bacilli</taxon>
        <taxon>Bacillales</taxon>
        <taxon>Paenibacillaceae</taxon>
        <taxon>Brevibacillus</taxon>
    </lineage>
</organism>
<dbReference type="Gene3D" id="2.170.190.11">
    <property type="entry name" value="Molybdopterin biosynthesis moea protein, domain 3"/>
    <property type="match status" value="1"/>
</dbReference>
<evidence type="ECO:0000313" key="12">
    <source>
        <dbReference type="EMBL" id="QRG69215.1"/>
    </source>
</evidence>
<evidence type="ECO:0000256" key="10">
    <source>
        <dbReference type="RuleBase" id="RU365090"/>
    </source>
</evidence>
<dbReference type="SMART" id="SM00852">
    <property type="entry name" value="MoCF_biosynth"/>
    <property type="match status" value="1"/>
</dbReference>
<dbReference type="PANTHER" id="PTHR10192">
    <property type="entry name" value="MOLYBDOPTERIN BIOSYNTHESIS PROTEIN"/>
    <property type="match status" value="1"/>
</dbReference>
<comment type="function">
    <text evidence="2">May be involved in the biosynthesis of molybdopterin.</text>
</comment>
<keyword evidence="10" id="KW-0460">Magnesium</keyword>
<dbReference type="NCBIfam" id="TIGR00177">
    <property type="entry name" value="molyb_syn"/>
    <property type="match status" value="1"/>
</dbReference>
<dbReference type="Pfam" id="PF00994">
    <property type="entry name" value="MoCF_biosynth"/>
    <property type="match status" value="1"/>
</dbReference>
<sequence length="642" mass="70338">MRKIYLEDTPLTEAQQQIANRIRFKPLVEVIPTREALGRVTAQPIYAKVSMPNFHASAMDGIAVKAEKTYGADEQHPVRLKLAIDYVEVDTGDPIPDGFDAVIMIEHVHQMDEETVEILEAVAPWQHIRPIGEDVVIGEVIVPDRHKLRPVDLGAILAGGNVTIPVLRKPRVAIIPTGTELIEPSDSVAEGEIIEFNGTVFAAYLQEWGAVPVYHGIVKDEYELIKCAVKSAVQDADMVLLNAGSSAGREDFTVHVVGELGEVLTHGVATRPGKPVVVGVVDEKPVIGLPGYPVSAYLNLEWFARSLIFQYYGMLEPQRQRISATVGRRIVSVMGAEDFIRVTIGCMDGQFIANPLTRSAGVTMSMVRADGMLRIPPGNLGYEQGEVVEVELYRPLEQIQNTIVSTGSHDLSMDVLHSLIRKRNPARFLVSSHVGSMGGILAIQKGEAHIAGVHLFDEETGTYNQSYIEKYLHDKEVVLIQLVYRQQGWFVKKGNPLGISSVHDLTKPGITYINRQRGAGTRLLFDYLLAQEAVNRADIYGYSREAVSHLSVAAAVAGGTADAGLGIYSAAAAMDLDFIPVSEERYDLVMTKAFYESSQGQELLSCIRSEEFASEMEALGGYSCRDSGKIVYSTGLSEICEE</sequence>
<keyword evidence="10" id="KW-0808">Transferase</keyword>
<dbReference type="InterPro" id="IPR001453">
    <property type="entry name" value="MoaB/Mog_dom"/>
</dbReference>
<protein>
    <recommendedName>
        <fullName evidence="6 10">Molybdopterin molybdenumtransferase</fullName>
        <ecNumber evidence="5 10">2.10.1.1</ecNumber>
    </recommendedName>
</protein>
<comment type="cofactor">
    <cofactor evidence="10">
        <name>Mg(2+)</name>
        <dbReference type="ChEBI" id="CHEBI:18420"/>
    </cofactor>
</comment>
<evidence type="ECO:0000259" key="11">
    <source>
        <dbReference type="SMART" id="SM00852"/>
    </source>
</evidence>
<dbReference type="Gene3D" id="3.40.980.10">
    <property type="entry name" value="MoaB/Mog-like domain"/>
    <property type="match status" value="1"/>
</dbReference>
<dbReference type="Proteomes" id="UP000596248">
    <property type="component" value="Chromosome"/>
</dbReference>
<dbReference type="Gene3D" id="2.40.340.10">
    <property type="entry name" value="MoeA, C-terminal, domain IV"/>
    <property type="match status" value="1"/>
</dbReference>
<dbReference type="EMBL" id="CP069127">
    <property type="protein sequence ID" value="QRG69215.1"/>
    <property type="molecule type" value="Genomic_DNA"/>
</dbReference>
<dbReference type="Gene3D" id="3.90.105.10">
    <property type="entry name" value="Molybdopterin biosynthesis moea protein, domain 2"/>
    <property type="match status" value="1"/>
</dbReference>
<dbReference type="PANTHER" id="PTHR10192:SF16">
    <property type="entry name" value="MOLYBDOPTERIN MOLYBDENUMTRANSFERASE"/>
    <property type="match status" value="1"/>
</dbReference>
<dbReference type="InterPro" id="IPR008284">
    <property type="entry name" value="MoCF_biosynth_CS"/>
</dbReference>
<proteinExistence type="inferred from homology"/>
<dbReference type="SUPFAM" id="SSF63867">
    <property type="entry name" value="MoeA C-terminal domain-like"/>
    <property type="match status" value="1"/>
</dbReference>
<dbReference type="InterPro" id="IPR038987">
    <property type="entry name" value="MoeA-like"/>
</dbReference>
<dbReference type="EC" id="2.10.1.1" evidence="5 10"/>
<name>A0ABX7FTZ6_BRECH</name>
<comment type="similarity">
    <text evidence="4 10">Belongs to the MoeA family.</text>
</comment>
<dbReference type="Pfam" id="PF03454">
    <property type="entry name" value="MoeA_C"/>
    <property type="match status" value="1"/>
</dbReference>
<dbReference type="SUPFAM" id="SSF63882">
    <property type="entry name" value="MoeA N-terminal region -like"/>
    <property type="match status" value="1"/>
</dbReference>
<dbReference type="InterPro" id="IPR005110">
    <property type="entry name" value="MoeA_linker/N"/>
</dbReference>
<accession>A0ABX7FTZ6</accession>
<dbReference type="SUPFAM" id="SSF53850">
    <property type="entry name" value="Periplasmic binding protein-like II"/>
    <property type="match status" value="1"/>
</dbReference>
<comment type="catalytic activity">
    <reaction evidence="9">
        <text>adenylyl-molybdopterin + molybdate = Mo-molybdopterin + AMP + H(+)</text>
        <dbReference type="Rhea" id="RHEA:35047"/>
        <dbReference type="ChEBI" id="CHEBI:15378"/>
        <dbReference type="ChEBI" id="CHEBI:36264"/>
        <dbReference type="ChEBI" id="CHEBI:62727"/>
        <dbReference type="ChEBI" id="CHEBI:71302"/>
        <dbReference type="ChEBI" id="CHEBI:456215"/>
        <dbReference type="EC" id="2.10.1.1"/>
    </reaction>
</comment>
<dbReference type="CDD" id="cd00887">
    <property type="entry name" value="MoeA"/>
    <property type="match status" value="1"/>
</dbReference>
<dbReference type="Pfam" id="PF12727">
    <property type="entry name" value="PBP_like"/>
    <property type="match status" value="1"/>
</dbReference>
<keyword evidence="7 10" id="KW-0500">Molybdenum</keyword>
<keyword evidence="8 10" id="KW-0501">Molybdenum cofactor biosynthesis</keyword>
<keyword evidence="10" id="KW-0479">Metal-binding</keyword>
<evidence type="ECO:0000256" key="7">
    <source>
        <dbReference type="ARBA" id="ARBA00022505"/>
    </source>
</evidence>
<evidence type="ECO:0000313" key="13">
    <source>
        <dbReference type="Proteomes" id="UP000596248"/>
    </source>
</evidence>
<dbReference type="SUPFAM" id="SSF53218">
    <property type="entry name" value="Molybdenum cofactor biosynthesis proteins"/>
    <property type="match status" value="1"/>
</dbReference>
<evidence type="ECO:0000256" key="5">
    <source>
        <dbReference type="ARBA" id="ARBA00013269"/>
    </source>
</evidence>